<name>A0A1I2S297_9LACO</name>
<gene>
    <name evidence="1" type="ORF">SAMN02910432_01507</name>
</gene>
<protein>
    <submittedName>
        <fullName evidence="1">Uncharacterized protein</fullName>
    </submittedName>
</protein>
<reference evidence="2" key="1">
    <citation type="submission" date="2016-10" db="EMBL/GenBank/DDBJ databases">
        <authorList>
            <person name="Varghese N."/>
            <person name="Submissions S."/>
        </authorList>
    </citation>
    <scope>NUCLEOTIDE SEQUENCE [LARGE SCALE GENOMIC DNA]</scope>
    <source>
        <strain evidence="2">DSM 20403</strain>
    </source>
</reference>
<proteinExistence type="predicted"/>
<evidence type="ECO:0000313" key="2">
    <source>
        <dbReference type="Proteomes" id="UP000182635"/>
    </source>
</evidence>
<dbReference type="EMBL" id="FOPI01000024">
    <property type="protein sequence ID" value="SFG46938.1"/>
    <property type="molecule type" value="Genomic_DNA"/>
</dbReference>
<organism evidence="1 2">
    <name type="scientific">Ligilactobacillus ruminis DSM 20403 = NBRC 102161</name>
    <dbReference type="NCBI Taxonomy" id="1423798"/>
    <lineage>
        <taxon>Bacteria</taxon>
        <taxon>Bacillati</taxon>
        <taxon>Bacillota</taxon>
        <taxon>Bacilli</taxon>
        <taxon>Lactobacillales</taxon>
        <taxon>Lactobacillaceae</taxon>
        <taxon>Ligilactobacillus</taxon>
    </lineage>
</organism>
<evidence type="ECO:0000313" key="1">
    <source>
        <dbReference type="EMBL" id="SFG46938.1"/>
    </source>
</evidence>
<sequence>MRQTLILCARVESGHASRQKMGEMCDFCLLAGPNSGRAEPKVGKKQDKCLIFVYRTLQIRGVRNRK</sequence>
<accession>A0A1I2S297</accession>
<dbReference type="Proteomes" id="UP000182635">
    <property type="component" value="Unassembled WGS sequence"/>
</dbReference>
<dbReference type="AlphaFoldDB" id="A0A1I2S297"/>